<sequence length="147" mass="17699">MQINFIFGVSNRMNAVCQIINKYYTLHRNIVVYSNEYQILCKLDIMLWTFKDLSFIPHSFYKIDNYCKEEFMIITNNISKTKNMKSKEMLLINMSNIIPLCYNEFESVVEIVSENEQERYEARSRWRSYKKDGHMLTGCHFNDVEYP</sequence>
<dbReference type="HOGENOM" id="CLU_131584_2_0_4"/>
<dbReference type="KEGG" id="kon:CONE_0695"/>
<dbReference type="OrthoDB" id="5297568at2"/>
<dbReference type="GO" id="GO:0003887">
    <property type="term" value="F:DNA-directed DNA polymerase activity"/>
    <property type="evidence" value="ECO:0007669"/>
    <property type="project" value="UniProtKB-EC"/>
</dbReference>
<dbReference type="Proteomes" id="UP000011541">
    <property type="component" value="Chromosome"/>
</dbReference>
<gene>
    <name evidence="1" type="ORF">CONE_0695</name>
</gene>
<dbReference type="RefSeq" id="WP_015397125.1">
    <property type="nucleotide sequence ID" value="NC_020299.1"/>
</dbReference>
<dbReference type="GO" id="GO:0003677">
    <property type="term" value="F:DNA binding"/>
    <property type="evidence" value="ECO:0007669"/>
    <property type="project" value="InterPro"/>
</dbReference>
<name>M1LZ88_9PROT</name>
<dbReference type="eggNOG" id="COG2927">
    <property type="taxonomic scope" value="Bacteria"/>
</dbReference>
<dbReference type="GO" id="GO:0006260">
    <property type="term" value="P:DNA replication"/>
    <property type="evidence" value="ECO:0007669"/>
    <property type="project" value="InterPro"/>
</dbReference>
<dbReference type="EC" id="2.7.7.7" evidence="1"/>
<proteinExistence type="predicted"/>
<dbReference type="Gene3D" id="3.40.50.10110">
    <property type="entry name" value="DNA polymerase III subunit chi"/>
    <property type="match status" value="1"/>
</dbReference>
<keyword evidence="1" id="KW-0808">Transferase</keyword>
<dbReference type="Pfam" id="PF04364">
    <property type="entry name" value="DNA_pol3_chi"/>
    <property type="match status" value="1"/>
</dbReference>
<dbReference type="SUPFAM" id="SSF102400">
    <property type="entry name" value="DNA polymerase III chi subunit"/>
    <property type="match status" value="1"/>
</dbReference>
<organism evidence="1 2">
    <name type="scientific">Candidatus Kinetoplastidibacterium stringomonadis TCC290E</name>
    <dbReference type="NCBI Taxonomy" id="1208920"/>
    <lineage>
        <taxon>Bacteria</taxon>
        <taxon>Pseudomonadati</taxon>
        <taxon>Pseudomonadota</taxon>
        <taxon>Betaproteobacteria</taxon>
        <taxon>Candidatus Kinetoplastidibacterium</taxon>
    </lineage>
</organism>
<dbReference type="EMBL" id="CP003805">
    <property type="protein sequence ID" value="AGF48439.1"/>
    <property type="molecule type" value="Genomic_DNA"/>
</dbReference>
<dbReference type="GO" id="GO:0032298">
    <property type="term" value="P:positive regulation of DNA-templated DNA replication initiation"/>
    <property type="evidence" value="ECO:0007669"/>
    <property type="project" value="TreeGrafter"/>
</dbReference>
<dbReference type="STRING" id="1208920.CONE_0695"/>
<accession>M1LZ88</accession>
<dbReference type="PATRIC" id="fig|1208920.3.peg.429"/>
<dbReference type="AlphaFoldDB" id="M1LZ88"/>
<dbReference type="InterPro" id="IPR007459">
    <property type="entry name" value="DNA_pol3_chi"/>
</dbReference>
<dbReference type="PANTHER" id="PTHR38767">
    <property type="entry name" value="DNA POLYMERASE III SUBUNIT CHI"/>
    <property type="match status" value="1"/>
</dbReference>
<dbReference type="InterPro" id="IPR036768">
    <property type="entry name" value="PolIII_chi_sf"/>
</dbReference>
<evidence type="ECO:0000313" key="2">
    <source>
        <dbReference type="Proteomes" id="UP000011541"/>
    </source>
</evidence>
<evidence type="ECO:0000313" key="1">
    <source>
        <dbReference type="EMBL" id="AGF48439.1"/>
    </source>
</evidence>
<reference evidence="1 2" key="1">
    <citation type="journal article" date="2013" name="Genome Biol. Evol.">
        <title>Genome evolution and phylogenomic analysis of candidatus kinetoplastibacterium, the betaproteobacterial endosymbionts of strigomonas and angomonas.</title>
        <authorList>
            <person name="Alves J.M."/>
            <person name="Serrano M.G."/>
            <person name="Maia da Silva F."/>
            <person name="Voegtly L.J."/>
            <person name="Matveyev A.V."/>
            <person name="Teixeira M.M."/>
            <person name="Camargo E.P."/>
            <person name="Buck G.A."/>
        </authorList>
    </citation>
    <scope>NUCLEOTIDE SEQUENCE [LARGE SCALE GENOMIC DNA]</scope>
    <source>
        <strain evidence="1 2">TCC290E</strain>
    </source>
</reference>
<dbReference type="PANTHER" id="PTHR38767:SF1">
    <property type="entry name" value="DNA POLYMERASE III SUBUNIT CHI"/>
    <property type="match status" value="1"/>
</dbReference>
<keyword evidence="2" id="KW-1185">Reference proteome</keyword>
<protein>
    <submittedName>
        <fullName evidence="1">DNA polymerase III subunit chi</fullName>
        <ecNumber evidence="1">2.7.7.7</ecNumber>
    </submittedName>
</protein>
<keyword evidence="1" id="KW-0548">Nucleotidyltransferase</keyword>